<dbReference type="Proteomes" id="UP001332243">
    <property type="component" value="Unassembled WGS sequence"/>
</dbReference>
<sequence length="200" mass="21442">MTNSRLRVFWTVVGLVLTAIGVVGLIASLGHLAGVDEDAPLLWSGLLNLWRDINPWGLIILGVLGALLAWLGFHLLGRQLRPGRGPGVGDLDLRTTTGPTAAETELPPGATRVRGARLVRGLERDLARDPQVHKASVTLAGTPPRPELWIELRLSSRAGLAAVREHVTSAVERFRATSGLDPSRLEVTARIDSTGAARVR</sequence>
<evidence type="ECO:0000313" key="3">
    <source>
        <dbReference type="Proteomes" id="UP001332243"/>
    </source>
</evidence>
<reference evidence="2 3" key="1">
    <citation type="submission" date="2024-01" db="EMBL/GenBank/DDBJ databases">
        <title>Genome insights into Plantactinospora sonchi sp. nov.</title>
        <authorList>
            <person name="Wang L."/>
        </authorList>
    </citation>
    <scope>NUCLEOTIDE SEQUENCE [LARGE SCALE GENOMIC DNA]</scope>
    <source>
        <strain evidence="2 3">NEAU-QY2</strain>
    </source>
</reference>
<keyword evidence="1" id="KW-1133">Transmembrane helix</keyword>
<proteinExistence type="predicted"/>
<accession>A0ABU7S406</accession>
<comment type="caution">
    <text evidence="2">The sequence shown here is derived from an EMBL/GenBank/DDBJ whole genome shotgun (WGS) entry which is preliminary data.</text>
</comment>
<keyword evidence="1" id="KW-0472">Membrane</keyword>
<gene>
    <name evidence="2" type="ORF">V1633_32735</name>
</gene>
<organism evidence="2 3">
    <name type="scientific">Plantactinospora sonchi</name>
    <dbReference type="NCBI Taxonomy" id="1544735"/>
    <lineage>
        <taxon>Bacteria</taxon>
        <taxon>Bacillati</taxon>
        <taxon>Actinomycetota</taxon>
        <taxon>Actinomycetes</taxon>
        <taxon>Micromonosporales</taxon>
        <taxon>Micromonosporaceae</taxon>
        <taxon>Plantactinospora</taxon>
    </lineage>
</organism>
<keyword evidence="1" id="KW-0812">Transmembrane</keyword>
<feature type="transmembrane region" description="Helical" evidence="1">
    <location>
        <begin position="12"/>
        <end position="33"/>
    </location>
</feature>
<evidence type="ECO:0000313" key="2">
    <source>
        <dbReference type="EMBL" id="MEE6263256.1"/>
    </source>
</evidence>
<dbReference type="EMBL" id="JAZGQK010000035">
    <property type="protein sequence ID" value="MEE6263256.1"/>
    <property type="molecule type" value="Genomic_DNA"/>
</dbReference>
<evidence type="ECO:0008006" key="4">
    <source>
        <dbReference type="Google" id="ProtNLM"/>
    </source>
</evidence>
<feature type="transmembrane region" description="Helical" evidence="1">
    <location>
        <begin position="53"/>
        <end position="76"/>
    </location>
</feature>
<name>A0ABU7S406_9ACTN</name>
<evidence type="ECO:0000256" key="1">
    <source>
        <dbReference type="SAM" id="Phobius"/>
    </source>
</evidence>
<protein>
    <recommendedName>
        <fullName evidence="4">Alkaline shock response membrane anchor protein AmaP</fullName>
    </recommendedName>
</protein>
<dbReference type="RefSeq" id="WP_331218193.1">
    <property type="nucleotide sequence ID" value="NZ_JAZGQK010000035.1"/>
</dbReference>
<keyword evidence="3" id="KW-1185">Reference proteome</keyword>